<evidence type="ECO:0000256" key="1">
    <source>
        <dbReference type="SAM" id="SignalP"/>
    </source>
</evidence>
<sequence>MKMKRFIPICLTVGLMLTSGVSLASHTAGLQPTQGTRVFSEKPQKDSVPALSNKAIEKAIAGELQMTASEQKETSYYYHYVDLNDDGITDALVLAVGPYTSGSGGNTLFWLSPDKKGHWQVQQKWTLVHTPVMLTGNNVNGYKGIVVRRAGGGATPAWILLTYQNGQYTTVNDGIILPFVTK</sequence>
<reference evidence="2 3" key="1">
    <citation type="submission" date="2022-06" db="EMBL/GenBank/DDBJ databases">
        <title>Isolation of gut microbiota from human fecal samples.</title>
        <authorList>
            <person name="Pamer E.G."/>
            <person name="Barat B."/>
            <person name="Waligurski E."/>
            <person name="Medina S."/>
            <person name="Paddock L."/>
            <person name="Mostad J."/>
        </authorList>
    </citation>
    <scope>NUCLEOTIDE SEQUENCE [LARGE SCALE GENOMIC DNA]</scope>
    <source>
        <strain evidence="2 3">DFI.1.1</strain>
    </source>
</reference>
<dbReference type="InterPro" id="IPR028994">
    <property type="entry name" value="Integrin_alpha_N"/>
</dbReference>
<feature type="chain" id="PRO_5047018412" evidence="1">
    <location>
        <begin position="25"/>
        <end position="182"/>
    </location>
</feature>
<dbReference type="RefSeq" id="WP_062412536.1">
    <property type="nucleotide sequence ID" value="NZ_JAJCIO010000016.1"/>
</dbReference>
<dbReference type="EMBL" id="JANGEW010000013">
    <property type="protein sequence ID" value="MCQ5342919.1"/>
    <property type="molecule type" value="Genomic_DNA"/>
</dbReference>
<protein>
    <submittedName>
        <fullName evidence="2">Uncharacterized protein</fullName>
    </submittedName>
</protein>
<keyword evidence="1" id="KW-0732">Signal</keyword>
<proteinExistence type="predicted"/>
<gene>
    <name evidence="2" type="ORF">NE675_07790</name>
</gene>
<comment type="caution">
    <text evidence="2">The sequence shown here is derived from an EMBL/GenBank/DDBJ whole genome shotgun (WGS) entry which is preliminary data.</text>
</comment>
<evidence type="ECO:0000313" key="2">
    <source>
        <dbReference type="EMBL" id="MCQ5342919.1"/>
    </source>
</evidence>
<keyword evidence="3" id="KW-1185">Reference proteome</keyword>
<evidence type="ECO:0000313" key="3">
    <source>
        <dbReference type="Proteomes" id="UP001206692"/>
    </source>
</evidence>
<dbReference type="SUPFAM" id="SSF69318">
    <property type="entry name" value="Integrin alpha N-terminal domain"/>
    <property type="match status" value="1"/>
</dbReference>
<name>A0ABT1SSY5_9FIRM</name>
<organism evidence="2 3">
    <name type="scientific">Megasphaera massiliensis</name>
    <dbReference type="NCBI Taxonomy" id="1232428"/>
    <lineage>
        <taxon>Bacteria</taxon>
        <taxon>Bacillati</taxon>
        <taxon>Bacillota</taxon>
        <taxon>Negativicutes</taxon>
        <taxon>Veillonellales</taxon>
        <taxon>Veillonellaceae</taxon>
        <taxon>Megasphaera</taxon>
    </lineage>
</organism>
<dbReference type="Proteomes" id="UP001206692">
    <property type="component" value="Unassembled WGS sequence"/>
</dbReference>
<accession>A0ABT1SSY5</accession>
<feature type="signal peptide" evidence="1">
    <location>
        <begin position="1"/>
        <end position="24"/>
    </location>
</feature>